<dbReference type="PANTHER" id="PTHR43133">
    <property type="entry name" value="RNA POLYMERASE ECF-TYPE SIGMA FACTO"/>
    <property type="match status" value="1"/>
</dbReference>
<dbReference type="Pfam" id="PF08281">
    <property type="entry name" value="Sigma70_r4_2"/>
    <property type="match status" value="1"/>
</dbReference>
<feature type="domain" description="RNA polymerase sigma factor 70 region 4 type 2" evidence="6">
    <location>
        <begin position="106"/>
        <end position="157"/>
    </location>
</feature>
<gene>
    <name evidence="7" type="ORF">C7389_12852</name>
</gene>
<evidence type="ECO:0000313" key="7">
    <source>
        <dbReference type="EMBL" id="TDN46055.1"/>
    </source>
</evidence>
<dbReference type="InterPro" id="IPR014284">
    <property type="entry name" value="RNA_pol_sigma-70_dom"/>
</dbReference>
<evidence type="ECO:0000256" key="4">
    <source>
        <dbReference type="ARBA" id="ARBA00023163"/>
    </source>
</evidence>
<dbReference type="GO" id="GO:0006352">
    <property type="term" value="P:DNA-templated transcription initiation"/>
    <property type="evidence" value="ECO:0007669"/>
    <property type="project" value="InterPro"/>
</dbReference>
<reference evidence="7 8" key="1">
    <citation type="submission" date="2019-03" db="EMBL/GenBank/DDBJ databases">
        <title>Genomic Encyclopedia of Type Strains, Phase IV (KMG-IV): sequencing the most valuable type-strain genomes for metagenomic binning, comparative biology and taxonomic classification.</title>
        <authorList>
            <person name="Goeker M."/>
        </authorList>
    </citation>
    <scope>NUCLEOTIDE SEQUENCE [LARGE SCALE GENOMIC DNA]</scope>
    <source>
        <strain evidence="7 8">DSM 12121</strain>
    </source>
</reference>
<comment type="caution">
    <text evidence="7">The sequence shown here is derived from an EMBL/GenBank/DDBJ whole genome shotgun (WGS) entry which is preliminary data.</text>
</comment>
<accession>A0A4R6DMA3</accession>
<dbReference type="InterPro" id="IPR013249">
    <property type="entry name" value="RNA_pol_sigma70_r4_t2"/>
</dbReference>
<dbReference type="RefSeq" id="WP_133594817.1">
    <property type="nucleotide sequence ID" value="NZ_SNVV01000028.1"/>
</dbReference>
<dbReference type="EMBL" id="SNVV01000028">
    <property type="protein sequence ID" value="TDN46055.1"/>
    <property type="molecule type" value="Genomic_DNA"/>
</dbReference>
<dbReference type="Gene3D" id="1.10.10.10">
    <property type="entry name" value="Winged helix-like DNA-binding domain superfamily/Winged helix DNA-binding domain"/>
    <property type="match status" value="1"/>
</dbReference>
<keyword evidence="2" id="KW-0805">Transcription regulation</keyword>
<dbReference type="Proteomes" id="UP000295129">
    <property type="component" value="Unassembled WGS sequence"/>
</dbReference>
<dbReference type="Pfam" id="PF04542">
    <property type="entry name" value="Sigma70_r2"/>
    <property type="match status" value="1"/>
</dbReference>
<dbReference type="OrthoDB" id="9783733at2"/>
<evidence type="ECO:0000256" key="2">
    <source>
        <dbReference type="ARBA" id="ARBA00023015"/>
    </source>
</evidence>
<keyword evidence="3" id="KW-0731">Sigma factor</keyword>
<evidence type="ECO:0000259" key="6">
    <source>
        <dbReference type="Pfam" id="PF08281"/>
    </source>
</evidence>
<keyword evidence="8" id="KW-1185">Reference proteome</keyword>
<evidence type="ECO:0000313" key="8">
    <source>
        <dbReference type="Proteomes" id="UP000295129"/>
    </source>
</evidence>
<dbReference type="InterPro" id="IPR013325">
    <property type="entry name" value="RNA_pol_sigma_r2"/>
</dbReference>
<feature type="domain" description="RNA polymerase sigma-70 region 2" evidence="5">
    <location>
        <begin position="2"/>
        <end position="67"/>
    </location>
</feature>
<protein>
    <submittedName>
        <fullName evidence="7">RNA polymerase sigma-70 factor (ECF subfamily)</fullName>
    </submittedName>
</protein>
<dbReference type="PANTHER" id="PTHR43133:SF63">
    <property type="entry name" value="RNA POLYMERASE SIGMA FACTOR FECI-RELATED"/>
    <property type="match status" value="1"/>
</dbReference>
<dbReference type="InterPro" id="IPR013324">
    <property type="entry name" value="RNA_pol_sigma_r3/r4-like"/>
</dbReference>
<evidence type="ECO:0000259" key="5">
    <source>
        <dbReference type="Pfam" id="PF04542"/>
    </source>
</evidence>
<dbReference type="GO" id="GO:0016987">
    <property type="term" value="F:sigma factor activity"/>
    <property type="evidence" value="ECO:0007669"/>
    <property type="project" value="UniProtKB-KW"/>
</dbReference>
<dbReference type="Gene3D" id="1.10.1740.10">
    <property type="match status" value="1"/>
</dbReference>
<dbReference type="SUPFAM" id="SSF88946">
    <property type="entry name" value="Sigma2 domain of RNA polymerase sigma factors"/>
    <property type="match status" value="1"/>
</dbReference>
<sequence length="174" mass="19310">MLERYYRELLGFLAHKVSDRNAADDLAQESYVRMLTMQRAGEAIADPRALLYRIARNLVVDRHRRRQVRTEVIIEGEEAELHAAGVPAPEVCEPETAAISAQGVDALLAAIEGLPPRCREAFVLHKFEGLSHAEVAARMGISRKMVEQHVKNAMLACRRCRKALEGDAAPGEGK</sequence>
<keyword evidence="4" id="KW-0804">Transcription</keyword>
<organism evidence="7 8">
    <name type="scientific">Azoarcus indigens</name>
    <dbReference type="NCBI Taxonomy" id="29545"/>
    <lineage>
        <taxon>Bacteria</taxon>
        <taxon>Pseudomonadati</taxon>
        <taxon>Pseudomonadota</taxon>
        <taxon>Betaproteobacteria</taxon>
        <taxon>Rhodocyclales</taxon>
        <taxon>Zoogloeaceae</taxon>
        <taxon>Azoarcus</taxon>
    </lineage>
</organism>
<dbReference type="AlphaFoldDB" id="A0A4R6DMA3"/>
<dbReference type="SUPFAM" id="SSF88659">
    <property type="entry name" value="Sigma3 and sigma4 domains of RNA polymerase sigma factors"/>
    <property type="match status" value="1"/>
</dbReference>
<dbReference type="NCBIfam" id="TIGR02937">
    <property type="entry name" value="sigma70-ECF"/>
    <property type="match status" value="1"/>
</dbReference>
<dbReference type="InterPro" id="IPR007627">
    <property type="entry name" value="RNA_pol_sigma70_r2"/>
</dbReference>
<dbReference type="InterPro" id="IPR039425">
    <property type="entry name" value="RNA_pol_sigma-70-like"/>
</dbReference>
<evidence type="ECO:0000256" key="3">
    <source>
        <dbReference type="ARBA" id="ARBA00023082"/>
    </source>
</evidence>
<comment type="similarity">
    <text evidence="1">Belongs to the sigma-70 factor family. ECF subfamily.</text>
</comment>
<dbReference type="GO" id="GO:0003677">
    <property type="term" value="F:DNA binding"/>
    <property type="evidence" value="ECO:0007669"/>
    <property type="project" value="InterPro"/>
</dbReference>
<proteinExistence type="inferred from homology"/>
<evidence type="ECO:0000256" key="1">
    <source>
        <dbReference type="ARBA" id="ARBA00010641"/>
    </source>
</evidence>
<dbReference type="CDD" id="cd06171">
    <property type="entry name" value="Sigma70_r4"/>
    <property type="match status" value="1"/>
</dbReference>
<name>A0A4R6DMA3_9RHOO</name>
<dbReference type="InterPro" id="IPR036388">
    <property type="entry name" value="WH-like_DNA-bd_sf"/>
</dbReference>